<dbReference type="Pfam" id="PF00176">
    <property type="entry name" value="SNF2-rel_dom"/>
    <property type="match status" value="1"/>
</dbReference>
<dbReference type="Gene3D" id="3.40.50.10810">
    <property type="entry name" value="Tandem AAA-ATPase domain"/>
    <property type="match status" value="1"/>
</dbReference>
<dbReference type="InterPro" id="IPR001650">
    <property type="entry name" value="Helicase_C-like"/>
</dbReference>
<dbReference type="GO" id="GO:0006281">
    <property type="term" value="P:DNA repair"/>
    <property type="evidence" value="ECO:0007669"/>
    <property type="project" value="TreeGrafter"/>
</dbReference>
<feature type="region of interest" description="Disordered" evidence="4">
    <location>
        <begin position="815"/>
        <end position="856"/>
    </location>
</feature>
<feature type="compositionally biased region" description="Polar residues" evidence="4">
    <location>
        <begin position="151"/>
        <end position="162"/>
    </location>
</feature>
<feature type="compositionally biased region" description="Acidic residues" evidence="4">
    <location>
        <begin position="818"/>
        <end position="845"/>
    </location>
</feature>
<dbReference type="STRING" id="1047168.A0A0F4GP29"/>
<keyword evidence="1" id="KW-0547">Nucleotide-binding</keyword>
<keyword evidence="2" id="KW-0378">Hydrolase</keyword>
<protein>
    <submittedName>
        <fullName evidence="7">SNF2 family domain-containing protein</fullName>
    </submittedName>
</protein>
<gene>
    <name evidence="7" type="ORF">TI39_contig387g00006</name>
</gene>
<evidence type="ECO:0000256" key="4">
    <source>
        <dbReference type="SAM" id="MobiDB-lite"/>
    </source>
</evidence>
<comment type="caution">
    <text evidence="7">The sequence shown here is derived from an EMBL/GenBank/DDBJ whole genome shotgun (WGS) entry which is preliminary data.</text>
</comment>
<feature type="compositionally biased region" description="Low complexity" evidence="4">
    <location>
        <begin position="32"/>
        <end position="47"/>
    </location>
</feature>
<feature type="compositionally biased region" description="Polar residues" evidence="4">
    <location>
        <begin position="21"/>
        <end position="31"/>
    </location>
</feature>
<dbReference type="InterPro" id="IPR014001">
    <property type="entry name" value="Helicase_ATP-bd"/>
</dbReference>
<keyword evidence="8" id="KW-1185">Reference proteome</keyword>
<evidence type="ECO:0000256" key="3">
    <source>
        <dbReference type="ARBA" id="ARBA00022840"/>
    </source>
</evidence>
<dbReference type="Proteomes" id="UP000033647">
    <property type="component" value="Unassembled WGS sequence"/>
</dbReference>
<dbReference type="InterPro" id="IPR000330">
    <property type="entry name" value="SNF2_N"/>
</dbReference>
<feature type="domain" description="Helicase ATP-binding" evidence="5">
    <location>
        <begin position="458"/>
        <end position="639"/>
    </location>
</feature>
<dbReference type="InterPro" id="IPR049730">
    <property type="entry name" value="SNF2/RAD54-like_C"/>
</dbReference>
<feature type="region of interest" description="Disordered" evidence="4">
    <location>
        <begin position="1103"/>
        <end position="1126"/>
    </location>
</feature>
<name>A0A0F4GP29_9PEZI</name>
<feature type="domain" description="Helicase C-terminal" evidence="6">
    <location>
        <begin position="948"/>
        <end position="1115"/>
    </location>
</feature>
<dbReference type="SUPFAM" id="SSF52540">
    <property type="entry name" value="P-loop containing nucleoside triphosphate hydrolases"/>
    <property type="match status" value="2"/>
</dbReference>
<evidence type="ECO:0000256" key="2">
    <source>
        <dbReference type="ARBA" id="ARBA00022801"/>
    </source>
</evidence>
<dbReference type="PROSITE" id="PS51194">
    <property type="entry name" value="HELICASE_CTER"/>
    <property type="match status" value="1"/>
</dbReference>
<dbReference type="GO" id="GO:0005524">
    <property type="term" value="F:ATP binding"/>
    <property type="evidence" value="ECO:0007669"/>
    <property type="project" value="UniProtKB-KW"/>
</dbReference>
<evidence type="ECO:0000259" key="5">
    <source>
        <dbReference type="PROSITE" id="PS51192"/>
    </source>
</evidence>
<sequence>MAVRYQSPPRSEHDFLYMQDQPAQFMTDSPYTTAPPQAQPRPQASTQFQHQYQPQRPTGFDPKVLLNPGGASNTAADDEMYDGDFGVGNLIARHHNLTDRAEAPAKRRKVMANGDDDNDQLKKSSGPASHSGNGGGIISESIKKSQDKDVITQQPIQPSIDLTNEDDAQDDDDDEVQFVSEVLKPSKDNANEEVCLGVLHVSGNVHRIPAPSSSKTANALGRETWPPMRLIFKKENAANNIIDLYDPTRAKFGTLEARAAAALGPMITGAPTLKLRCIFNLPARKRSQDEYAGMRVSQNVKVDATLFSSRQAADQIGKYLSKRQYFLTTPLISPGRTVLNPQIPKNYGPAVGGTSSTGRVSGTVTYVVRTAEEMRSQASMMFDKIMDDSKLPGMDADSAIIRTPLMDHQKKGLHFLVDHERASSEYKDVKELPSHSLWLPSDNGRNTWYHIITGHEVREMPEEIRGGILADVMGLGKTLSIMSLVAATQAASRKFRVTQASGALVNARATLIICPKSVLSNWTEQIGVHSVPGAIKSYVYHGPGRTQDLEFLAAQDVVLTSYNTAAAEFGDGMGKKKALSSINWFRIVLDEAHGIRTQSTQVSKACCALKAERRWAVTGTPIQNGLSDLGTLVKFLRIKPFDDNHTWNQHINAKFKTGDVSVLEQLKLLVGSITLRREKDTVIVGKRVQTRVRLDPSPDEELLYNRFAKTSRTHFHNITGGGTAIRGKAYAHVLKSIGRLRAICAHGREMLSEEDMKEIEGDDPSNAMVVDLGEEPEFTKDDDFITEKQAFETFTAMQDSEVDNCQMCGEKLGKQADEAADSTTDEEKSDEDDQDSTDDSSSDEEAGSKKRTRKVVKDKSKDNDLLGYLTPCFHVMCAGCEAQHRREVKESATADNHHKCTWCENYVRFGMFPLRRSAITRFVEARRASKLTKAAKWDEDTYTGPHTKVKALLENLQISAQQTAALPEGEPPVRSVVFSGWTSYLDLIEYALMRENIGFVRLDGTMSVKTRTANLDIFKNDDNVTVLLASIKAAGQGLNLTSANKVYVMEPQFNPGVEEQAVDRVHRLGQKRDVEIVHYIMKGSVEEGILKLQEKKKNLAKLSMDRKKSKAEDSLQKMNDIKDLFK</sequence>
<dbReference type="Pfam" id="PF00271">
    <property type="entry name" value="Helicase_C"/>
    <property type="match status" value="1"/>
</dbReference>
<evidence type="ECO:0000256" key="1">
    <source>
        <dbReference type="ARBA" id="ARBA00022741"/>
    </source>
</evidence>
<organism evidence="7 8">
    <name type="scientific">Zymoseptoria brevis</name>
    <dbReference type="NCBI Taxonomy" id="1047168"/>
    <lineage>
        <taxon>Eukaryota</taxon>
        <taxon>Fungi</taxon>
        <taxon>Dikarya</taxon>
        <taxon>Ascomycota</taxon>
        <taxon>Pezizomycotina</taxon>
        <taxon>Dothideomycetes</taxon>
        <taxon>Dothideomycetidae</taxon>
        <taxon>Mycosphaerellales</taxon>
        <taxon>Mycosphaerellaceae</taxon>
        <taxon>Zymoseptoria</taxon>
    </lineage>
</organism>
<proteinExistence type="predicted"/>
<dbReference type="PROSITE" id="PS51192">
    <property type="entry name" value="HELICASE_ATP_BIND_1"/>
    <property type="match status" value="1"/>
</dbReference>
<dbReference type="InterPro" id="IPR050628">
    <property type="entry name" value="SNF2_RAD54_helicase_TF"/>
</dbReference>
<dbReference type="SMART" id="SM00487">
    <property type="entry name" value="DEXDc"/>
    <property type="match status" value="1"/>
</dbReference>
<dbReference type="PANTHER" id="PTHR45626">
    <property type="entry name" value="TRANSCRIPTION TERMINATION FACTOR 2-RELATED"/>
    <property type="match status" value="1"/>
</dbReference>
<feature type="compositionally biased region" description="Basic and acidic residues" evidence="4">
    <location>
        <begin position="141"/>
        <end position="150"/>
    </location>
</feature>
<dbReference type="GO" id="GO:0005634">
    <property type="term" value="C:nucleus"/>
    <property type="evidence" value="ECO:0007669"/>
    <property type="project" value="TreeGrafter"/>
</dbReference>
<evidence type="ECO:0000313" key="7">
    <source>
        <dbReference type="EMBL" id="KJX98832.1"/>
    </source>
</evidence>
<dbReference type="CDD" id="cd18793">
    <property type="entry name" value="SF2_C_SNF"/>
    <property type="match status" value="1"/>
</dbReference>
<dbReference type="AlphaFoldDB" id="A0A0F4GP29"/>
<feature type="region of interest" description="Disordered" evidence="4">
    <location>
        <begin position="98"/>
        <end position="173"/>
    </location>
</feature>
<dbReference type="EMBL" id="LAFY01000379">
    <property type="protein sequence ID" value="KJX98832.1"/>
    <property type="molecule type" value="Genomic_DNA"/>
</dbReference>
<accession>A0A0F4GP29</accession>
<feature type="compositionally biased region" description="Acidic residues" evidence="4">
    <location>
        <begin position="163"/>
        <end position="173"/>
    </location>
</feature>
<dbReference type="GO" id="GO:0016787">
    <property type="term" value="F:hydrolase activity"/>
    <property type="evidence" value="ECO:0007669"/>
    <property type="project" value="UniProtKB-KW"/>
</dbReference>
<dbReference type="SMART" id="SM00490">
    <property type="entry name" value="HELICc"/>
    <property type="match status" value="1"/>
</dbReference>
<dbReference type="PANTHER" id="PTHR45626:SF52">
    <property type="entry name" value="SINGLE-STRANDED DNA-DEPENDENT ATPASE (EUROFUNG)"/>
    <property type="match status" value="1"/>
</dbReference>
<dbReference type="InterPro" id="IPR027417">
    <property type="entry name" value="P-loop_NTPase"/>
</dbReference>
<evidence type="ECO:0000259" key="6">
    <source>
        <dbReference type="PROSITE" id="PS51194"/>
    </source>
</evidence>
<dbReference type="GO" id="GO:0008094">
    <property type="term" value="F:ATP-dependent activity, acting on DNA"/>
    <property type="evidence" value="ECO:0007669"/>
    <property type="project" value="TreeGrafter"/>
</dbReference>
<feature type="region of interest" description="Disordered" evidence="4">
    <location>
        <begin position="1"/>
        <end position="78"/>
    </location>
</feature>
<dbReference type="InterPro" id="IPR038718">
    <property type="entry name" value="SNF2-like_sf"/>
</dbReference>
<dbReference type="Gene3D" id="3.40.50.300">
    <property type="entry name" value="P-loop containing nucleotide triphosphate hydrolases"/>
    <property type="match status" value="1"/>
</dbReference>
<evidence type="ECO:0000313" key="8">
    <source>
        <dbReference type="Proteomes" id="UP000033647"/>
    </source>
</evidence>
<keyword evidence="3" id="KW-0067">ATP-binding</keyword>
<dbReference type="OrthoDB" id="448448at2759"/>
<reference evidence="7 8" key="1">
    <citation type="submission" date="2015-03" db="EMBL/GenBank/DDBJ databases">
        <title>RNA-seq based gene annotation and comparative genomics of four Zymoseptoria species reveal species-specific pathogenicity related genes and transposable element activity.</title>
        <authorList>
            <person name="Grandaubert J."/>
            <person name="Bhattacharyya A."/>
            <person name="Stukenbrock E.H."/>
        </authorList>
    </citation>
    <scope>NUCLEOTIDE SEQUENCE [LARGE SCALE GENOMIC DNA]</scope>
    <source>
        <strain evidence="7 8">Zb18110</strain>
    </source>
</reference>